<keyword evidence="1" id="KW-1133">Transmembrane helix</keyword>
<proteinExistence type="predicted"/>
<comment type="caution">
    <text evidence="2">The sequence shown here is derived from an EMBL/GenBank/DDBJ whole genome shotgun (WGS) entry which is preliminary data.</text>
</comment>
<keyword evidence="3" id="KW-1185">Reference proteome</keyword>
<evidence type="ECO:0000256" key="1">
    <source>
        <dbReference type="SAM" id="Phobius"/>
    </source>
</evidence>
<dbReference type="OrthoDB" id="7160628at2"/>
<feature type="transmembrane region" description="Helical" evidence="1">
    <location>
        <begin position="36"/>
        <end position="56"/>
    </location>
</feature>
<dbReference type="RefSeq" id="WP_130153581.1">
    <property type="nucleotide sequence ID" value="NZ_SCFB01000004.1"/>
</dbReference>
<dbReference type="Proteomes" id="UP000293550">
    <property type="component" value="Unassembled WGS sequence"/>
</dbReference>
<keyword evidence="1" id="KW-0472">Membrane</keyword>
<dbReference type="GO" id="GO:0016020">
    <property type="term" value="C:membrane"/>
    <property type="evidence" value="ECO:0007669"/>
    <property type="project" value="InterPro"/>
</dbReference>
<feature type="transmembrane region" description="Helical" evidence="1">
    <location>
        <begin position="63"/>
        <end position="84"/>
    </location>
</feature>
<evidence type="ECO:0008006" key="4">
    <source>
        <dbReference type="Google" id="ProtNLM"/>
    </source>
</evidence>
<gene>
    <name evidence="2" type="ORF">EQU50_02520</name>
</gene>
<dbReference type="AlphaFoldDB" id="A0A4Q7DJH7"/>
<reference evidence="2 3" key="1">
    <citation type="submission" date="2018-10" db="EMBL/GenBank/DDBJ databases">
        <title>An updated phylogeny of the Alphaproteobacteria reveals that the parasitic Rickettsiales and Holosporales have independent origins.</title>
        <authorList>
            <person name="Munoz-Gomez S.A."/>
            <person name="Hess S."/>
            <person name="Burger G."/>
            <person name="Lang B.F."/>
            <person name="Susko E."/>
            <person name="Slamovits C.H."/>
            <person name="Roger A.J."/>
        </authorList>
    </citation>
    <scope>NUCLEOTIDE SEQUENCE [LARGE SCALE GENOMIC DNA]</scope>
    <source>
        <strain evidence="2">HOLO01</strain>
    </source>
</reference>
<keyword evidence="1" id="KW-0812">Transmembrane</keyword>
<dbReference type="Pfam" id="PF03083">
    <property type="entry name" value="MtN3_slv"/>
    <property type="match status" value="1"/>
</dbReference>
<name>A0A4Q7DJH7_9PROT</name>
<dbReference type="InterPro" id="IPR004316">
    <property type="entry name" value="SWEET_rpt"/>
</dbReference>
<dbReference type="EMBL" id="SCFB01000004">
    <property type="protein sequence ID" value="RZI46478.1"/>
    <property type="molecule type" value="Genomic_DNA"/>
</dbReference>
<dbReference type="Gene3D" id="1.20.1280.290">
    <property type="match status" value="1"/>
</dbReference>
<sequence length="85" mass="9680">MLAWYKKYMFFIGIFGQFVFYSQFYAIITNQSAKDVSLFGFMCGLLSVSSWMLYGIMIRDKPLIVANVVATIGAVLTVIAILIYR</sequence>
<protein>
    <recommendedName>
        <fullName evidence="4">Sugar transporter SemiSWEET</fullName>
    </recommendedName>
</protein>
<evidence type="ECO:0000313" key="2">
    <source>
        <dbReference type="EMBL" id="RZI46478.1"/>
    </source>
</evidence>
<accession>A0A4Q7DJH7</accession>
<organism evidence="2 3">
    <name type="scientific">Candidatus Finniella inopinata</name>
    <dbReference type="NCBI Taxonomy" id="1696036"/>
    <lineage>
        <taxon>Bacteria</taxon>
        <taxon>Pseudomonadati</taxon>
        <taxon>Pseudomonadota</taxon>
        <taxon>Alphaproteobacteria</taxon>
        <taxon>Holosporales</taxon>
        <taxon>Candidatus Paracaedibacteraceae</taxon>
        <taxon>Candidatus Finniella</taxon>
    </lineage>
</organism>
<evidence type="ECO:0000313" key="3">
    <source>
        <dbReference type="Proteomes" id="UP000293550"/>
    </source>
</evidence>